<comment type="subcellular location">
    <subcellularLocation>
        <location evidence="1">Cell inner membrane</location>
        <topology evidence="1">Multi-pass membrane protein</topology>
    </subcellularLocation>
    <subcellularLocation>
        <location evidence="12">Cell membrane</location>
        <topology evidence="12">Multi-pass membrane protein</topology>
    </subcellularLocation>
</comment>
<dbReference type="PANTHER" id="PTHR43386">
    <property type="entry name" value="OLIGOPEPTIDE TRANSPORT SYSTEM PERMEASE PROTEIN APPC"/>
    <property type="match status" value="1"/>
</dbReference>
<keyword evidence="7" id="KW-0653">Protein transport</keyword>
<organism evidence="15 16">
    <name type="scientific">Microbacterium sediminicola</name>
    <dbReference type="NCBI Taxonomy" id="415210"/>
    <lineage>
        <taxon>Bacteria</taxon>
        <taxon>Bacillati</taxon>
        <taxon>Actinomycetota</taxon>
        <taxon>Actinomycetes</taxon>
        <taxon>Micrococcales</taxon>
        <taxon>Microbacteriaceae</taxon>
        <taxon>Microbacterium</taxon>
    </lineage>
</organism>
<dbReference type="InterPro" id="IPR050366">
    <property type="entry name" value="BP-dependent_transpt_permease"/>
</dbReference>
<feature type="transmembrane region" description="Helical" evidence="12">
    <location>
        <begin position="42"/>
        <end position="65"/>
    </location>
</feature>
<evidence type="ECO:0000256" key="2">
    <source>
        <dbReference type="ARBA" id="ARBA00022448"/>
    </source>
</evidence>
<evidence type="ECO:0000256" key="1">
    <source>
        <dbReference type="ARBA" id="ARBA00004429"/>
    </source>
</evidence>
<dbReference type="SUPFAM" id="SSF161098">
    <property type="entry name" value="MetI-like"/>
    <property type="match status" value="1"/>
</dbReference>
<dbReference type="PROSITE" id="PS50928">
    <property type="entry name" value="ABC_TM1"/>
    <property type="match status" value="1"/>
</dbReference>
<evidence type="ECO:0000256" key="4">
    <source>
        <dbReference type="ARBA" id="ARBA00022519"/>
    </source>
</evidence>
<dbReference type="Pfam" id="PF12911">
    <property type="entry name" value="OppC_N"/>
    <property type="match status" value="1"/>
</dbReference>
<name>A0ABN2HMG7_9MICO</name>
<keyword evidence="4" id="KW-0997">Cell inner membrane</keyword>
<evidence type="ECO:0000256" key="8">
    <source>
        <dbReference type="ARBA" id="ARBA00022989"/>
    </source>
</evidence>
<comment type="caution">
    <text evidence="15">The sequence shown here is derived from an EMBL/GenBank/DDBJ whole genome shotgun (WGS) entry which is preliminary data.</text>
</comment>
<comment type="similarity">
    <text evidence="10">Belongs to the binding-protein-dependent transport system permease family. OppBC subfamily.</text>
</comment>
<evidence type="ECO:0000313" key="15">
    <source>
        <dbReference type="EMBL" id="GAA1690292.1"/>
    </source>
</evidence>
<gene>
    <name evidence="15" type="ORF">GCM10009808_04060</name>
</gene>
<evidence type="ECO:0000313" key="16">
    <source>
        <dbReference type="Proteomes" id="UP001501690"/>
    </source>
</evidence>
<feature type="transmembrane region" description="Helical" evidence="12">
    <location>
        <begin position="250"/>
        <end position="271"/>
    </location>
</feature>
<dbReference type="EMBL" id="BAAAPL010000001">
    <property type="protein sequence ID" value="GAA1690292.1"/>
    <property type="molecule type" value="Genomic_DNA"/>
</dbReference>
<dbReference type="CDD" id="cd06261">
    <property type="entry name" value="TM_PBP2"/>
    <property type="match status" value="1"/>
</dbReference>
<dbReference type="InterPro" id="IPR025966">
    <property type="entry name" value="OppC_N"/>
</dbReference>
<sequence>MTTTTPTGAPEDRGSEQTIEQRAVAGLSQGALVRRRFFRHKFAMAALVILLLIILLAFTSVGTVVGGTGALEANAVGELAINGWRIPGWWPLNWWTSYPIVNGGQPTLTLWPLSLGEHPFGQDTLGKDVFAQVMRGTQQSITVMFLVGLVSLVLGVTLGAIAGYFRGWSDSLIMRATDVVIIIPILVLGSIMGKLFGGNAFVFGIFLGILSWTALARLVRGDFLSLREREFVDAARVAGASNSRIIFRHILPNAVGVIIVNTTLLMSAAVLTEAALSFLGFGITYPDVSLGQIISEYREAFRTRPWLFWWPGLFIVMLALCINFIGDGLRDAFDPRQQARVSKRKANRAVAAIPSVQAVTMMDAPTSETDEPYIDEFTGLGEDTAPPDARGDSPGGQA</sequence>
<evidence type="ECO:0000256" key="12">
    <source>
        <dbReference type="RuleBase" id="RU363032"/>
    </source>
</evidence>
<protein>
    <recommendedName>
        <fullName evidence="11">Oligopeptide transport system permease protein OppC</fullName>
    </recommendedName>
</protein>
<evidence type="ECO:0000256" key="7">
    <source>
        <dbReference type="ARBA" id="ARBA00022927"/>
    </source>
</evidence>
<feature type="transmembrane region" description="Helical" evidence="12">
    <location>
        <begin position="143"/>
        <end position="165"/>
    </location>
</feature>
<keyword evidence="8 12" id="KW-1133">Transmembrane helix</keyword>
<keyword evidence="2 12" id="KW-0813">Transport</keyword>
<feature type="transmembrane region" description="Helical" evidence="12">
    <location>
        <begin position="172"/>
        <end position="192"/>
    </location>
</feature>
<evidence type="ECO:0000256" key="9">
    <source>
        <dbReference type="ARBA" id="ARBA00023136"/>
    </source>
</evidence>
<proteinExistence type="inferred from homology"/>
<feature type="transmembrane region" description="Helical" evidence="12">
    <location>
        <begin position="307"/>
        <end position="326"/>
    </location>
</feature>
<evidence type="ECO:0000256" key="3">
    <source>
        <dbReference type="ARBA" id="ARBA00022475"/>
    </source>
</evidence>
<keyword evidence="5 12" id="KW-0812">Transmembrane</keyword>
<dbReference type="Gene3D" id="1.10.3720.10">
    <property type="entry name" value="MetI-like"/>
    <property type="match status" value="1"/>
</dbReference>
<dbReference type="Pfam" id="PF00528">
    <property type="entry name" value="BPD_transp_1"/>
    <property type="match status" value="1"/>
</dbReference>
<dbReference type="InterPro" id="IPR000515">
    <property type="entry name" value="MetI-like"/>
</dbReference>
<evidence type="ECO:0000256" key="10">
    <source>
        <dbReference type="ARBA" id="ARBA00024202"/>
    </source>
</evidence>
<accession>A0ABN2HMG7</accession>
<evidence type="ECO:0000256" key="6">
    <source>
        <dbReference type="ARBA" id="ARBA00022856"/>
    </source>
</evidence>
<dbReference type="PANTHER" id="PTHR43386:SF2">
    <property type="entry name" value="OLIGOPEPTIDE TRANSPORT SYSTEM PERMEASE PROTEIN OPPC"/>
    <property type="match status" value="1"/>
</dbReference>
<feature type="region of interest" description="Disordered" evidence="13">
    <location>
        <begin position="367"/>
        <end position="398"/>
    </location>
</feature>
<evidence type="ECO:0000259" key="14">
    <source>
        <dbReference type="PROSITE" id="PS50928"/>
    </source>
</evidence>
<dbReference type="RefSeq" id="WP_344068530.1">
    <property type="nucleotide sequence ID" value="NZ_BAAAPL010000001.1"/>
</dbReference>
<dbReference type="Proteomes" id="UP001501690">
    <property type="component" value="Unassembled WGS sequence"/>
</dbReference>
<evidence type="ECO:0000256" key="13">
    <source>
        <dbReference type="SAM" id="MobiDB-lite"/>
    </source>
</evidence>
<evidence type="ECO:0000256" key="11">
    <source>
        <dbReference type="ARBA" id="ARBA00072251"/>
    </source>
</evidence>
<feature type="transmembrane region" description="Helical" evidence="12">
    <location>
        <begin position="198"/>
        <end position="219"/>
    </location>
</feature>
<keyword evidence="3" id="KW-1003">Cell membrane</keyword>
<reference evidence="15 16" key="1">
    <citation type="journal article" date="2019" name="Int. J. Syst. Evol. Microbiol.">
        <title>The Global Catalogue of Microorganisms (GCM) 10K type strain sequencing project: providing services to taxonomists for standard genome sequencing and annotation.</title>
        <authorList>
            <consortium name="The Broad Institute Genomics Platform"/>
            <consortium name="The Broad Institute Genome Sequencing Center for Infectious Disease"/>
            <person name="Wu L."/>
            <person name="Ma J."/>
        </authorList>
    </citation>
    <scope>NUCLEOTIDE SEQUENCE [LARGE SCALE GENOMIC DNA]</scope>
    <source>
        <strain evidence="15 16">JCM 15577</strain>
    </source>
</reference>
<keyword evidence="6" id="KW-0571">Peptide transport</keyword>
<feature type="domain" description="ABC transmembrane type-1" evidence="14">
    <location>
        <begin position="137"/>
        <end position="326"/>
    </location>
</feature>
<keyword evidence="16" id="KW-1185">Reference proteome</keyword>
<dbReference type="InterPro" id="IPR035906">
    <property type="entry name" value="MetI-like_sf"/>
</dbReference>
<keyword evidence="9 12" id="KW-0472">Membrane</keyword>
<evidence type="ECO:0000256" key="5">
    <source>
        <dbReference type="ARBA" id="ARBA00022692"/>
    </source>
</evidence>